<dbReference type="Proteomes" id="UP000626109">
    <property type="component" value="Unassembled WGS sequence"/>
</dbReference>
<sequence length="171" mass="18619">MFGPRNILGLRVGRSRHKPRGQQMLRKRGARGLARLKNYESRTLPAAVEQGPRLRRRTAQAAAGRKGQEGSDAGLSRNAATDALRALLKGCVPNLVGDGMASSHEELVRQLGTQIQLAKVGGVSFSEDPGPDEGGEDKVRGLERALRRCPECRRGRVRVLRLRGPEDLALV</sequence>
<proteinExistence type="predicted"/>
<evidence type="ECO:0000313" key="3">
    <source>
        <dbReference type="Proteomes" id="UP000626109"/>
    </source>
</evidence>
<feature type="region of interest" description="Disordered" evidence="1">
    <location>
        <begin position="41"/>
        <end position="76"/>
    </location>
</feature>
<evidence type="ECO:0000256" key="1">
    <source>
        <dbReference type="SAM" id="MobiDB-lite"/>
    </source>
</evidence>
<dbReference type="EMBL" id="CAJNNW010034095">
    <property type="protein sequence ID" value="CAE8721577.1"/>
    <property type="molecule type" value="Genomic_DNA"/>
</dbReference>
<reference evidence="2" key="1">
    <citation type="submission" date="2021-02" db="EMBL/GenBank/DDBJ databases">
        <authorList>
            <person name="Dougan E. K."/>
            <person name="Rhodes N."/>
            <person name="Thang M."/>
            <person name="Chan C."/>
        </authorList>
    </citation>
    <scope>NUCLEOTIDE SEQUENCE</scope>
</reference>
<gene>
    <name evidence="2" type="ORF">PGLA2088_LOCUS42013</name>
</gene>
<name>A0A813L8E2_POLGL</name>
<dbReference type="AlphaFoldDB" id="A0A813L8E2"/>
<protein>
    <submittedName>
        <fullName evidence="2">Uncharacterized protein</fullName>
    </submittedName>
</protein>
<organism evidence="2 3">
    <name type="scientific">Polarella glacialis</name>
    <name type="common">Dinoflagellate</name>
    <dbReference type="NCBI Taxonomy" id="89957"/>
    <lineage>
        <taxon>Eukaryota</taxon>
        <taxon>Sar</taxon>
        <taxon>Alveolata</taxon>
        <taxon>Dinophyceae</taxon>
        <taxon>Suessiales</taxon>
        <taxon>Suessiaceae</taxon>
        <taxon>Polarella</taxon>
    </lineage>
</organism>
<comment type="caution">
    <text evidence="2">The sequence shown here is derived from an EMBL/GenBank/DDBJ whole genome shotgun (WGS) entry which is preliminary data.</text>
</comment>
<evidence type="ECO:0000313" key="2">
    <source>
        <dbReference type="EMBL" id="CAE8721577.1"/>
    </source>
</evidence>
<accession>A0A813L8E2</accession>